<keyword evidence="17" id="KW-1185">Reference proteome</keyword>
<dbReference type="OrthoDB" id="73971at2"/>
<evidence type="ECO:0000256" key="11">
    <source>
        <dbReference type="ARBA" id="ARBA00023204"/>
    </source>
</evidence>
<comment type="function">
    <text evidence="12">Endonuclease that resolves Holliday junction intermediates made during homologous genetic recombination and DNA repair. Exhibits sequence and structure-selective cleavage of four-way DNA junctions, where it introduces symmetrical nicks in two strands of the same polarity at the 5' side of CC dinucleotides. Corrects the defects in genetic recombination and DNA repair associated with inactivation of RuvAB or RuvC.</text>
</comment>
<proteinExistence type="inferred from homology"/>
<keyword evidence="11 15" id="KW-0234">DNA repair</keyword>
<name>A0A8J2Z603_9GAMM</name>
<evidence type="ECO:0000256" key="6">
    <source>
        <dbReference type="ARBA" id="ARBA00022759"/>
    </source>
</evidence>
<dbReference type="GO" id="GO:0006281">
    <property type="term" value="P:DNA repair"/>
    <property type="evidence" value="ECO:0007669"/>
    <property type="project" value="UniProtKB-KW"/>
</dbReference>
<evidence type="ECO:0000256" key="15">
    <source>
        <dbReference type="PIRNR" id="PIRNR001007"/>
    </source>
</evidence>
<evidence type="ECO:0000256" key="2">
    <source>
        <dbReference type="ARBA" id="ARBA00011738"/>
    </source>
</evidence>
<dbReference type="InterPro" id="IPR016281">
    <property type="entry name" value="Endonuclease_RusA"/>
</dbReference>
<evidence type="ECO:0000313" key="16">
    <source>
        <dbReference type="EMBL" id="GGG03129.1"/>
    </source>
</evidence>
<dbReference type="Proteomes" id="UP000636949">
    <property type="component" value="Unassembled WGS sequence"/>
</dbReference>
<dbReference type="AlphaFoldDB" id="A0A8J2Z603"/>
<dbReference type="EC" id="3.1.21.10" evidence="14 15"/>
<sequence length="125" mass="14050">MQYAFTTDYPPSVNNLYVTTKSGKKCLSKRHVKFRNQLYFDAVEQCGRVIKPITGDAKLIVLLSPPDNRVRDVDNALKSLFDGIKKARMINDDSQIKTLYVRMLAKKRGGSCSVKIKAIGASEHD</sequence>
<comment type="subunit">
    <text evidence="2">Homodimer.</text>
</comment>
<reference evidence="16" key="1">
    <citation type="journal article" date="2014" name="Int. J. Syst. Evol. Microbiol.">
        <title>Complete genome sequence of Corynebacterium casei LMG S-19264T (=DSM 44701T), isolated from a smear-ripened cheese.</title>
        <authorList>
            <consortium name="US DOE Joint Genome Institute (JGI-PGF)"/>
            <person name="Walter F."/>
            <person name="Albersmeier A."/>
            <person name="Kalinowski J."/>
            <person name="Ruckert C."/>
        </authorList>
    </citation>
    <scope>NUCLEOTIDE SEQUENCE</scope>
    <source>
        <strain evidence="16">CGMCC 1.15758</strain>
    </source>
</reference>
<comment type="function">
    <text evidence="15">Endonuclease that resolves Holliday junction intermediates made during homologous genetic recombination and DNA repair. Exhibits sequence and structure-selective cleavage of four-way DNA junctions, where it introduces symmetrical nicks in two strands of the same polarity at the 5' side of dinucleotides. Corrects the defects in genetic recombination and DNA repair associated with inactivation of ruvAB or ruvC.</text>
</comment>
<comment type="cofactor">
    <cofactor evidence="1">
        <name>Mg(2+)</name>
        <dbReference type="ChEBI" id="CHEBI:18420"/>
    </cofactor>
</comment>
<comment type="catalytic activity">
    <reaction evidence="13 15">
        <text>Endonucleolytic cleavage at a junction such as a reciprocal single-stranded crossover between two homologous DNA duplexes (Holliday junction).</text>
        <dbReference type="EC" id="3.1.21.10"/>
    </reaction>
</comment>
<evidence type="ECO:0000256" key="9">
    <source>
        <dbReference type="ARBA" id="ARBA00022842"/>
    </source>
</evidence>
<dbReference type="Gene3D" id="3.30.1330.70">
    <property type="entry name" value="Holliday junction resolvase RusA"/>
    <property type="match status" value="1"/>
</dbReference>
<protein>
    <recommendedName>
        <fullName evidence="3 15">Crossover junction endodeoxyribonuclease rusA</fullName>
        <ecNumber evidence="14 15">3.1.21.10</ecNumber>
    </recommendedName>
</protein>
<keyword evidence="5" id="KW-0479">Metal-binding</keyword>
<evidence type="ECO:0000256" key="13">
    <source>
        <dbReference type="ARBA" id="ARBA00029354"/>
    </source>
</evidence>
<dbReference type="GO" id="GO:0006310">
    <property type="term" value="P:DNA recombination"/>
    <property type="evidence" value="ECO:0007669"/>
    <property type="project" value="UniProtKB-KW"/>
</dbReference>
<evidence type="ECO:0000256" key="14">
    <source>
        <dbReference type="ARBA" id="ARBA00029488"/>
    </source>
</evidence>
<gene>
    <name evidence="16" type="ORF">GCM10010995_20720</name>
</gene>
<comment type="similarity">
    <text evidence="15">Belongs to the rusA family.</text>
</comment>
<keyword evidence="8 15" id="KW-0378">Hydrolase</keyword>
<comment type="caution">
    <text evidence="16">The sequence shown here is derived from an EMBL/GenBank/DDBJ whole genome shotgun (WGS) entry which is preliminary data.</text>
</comment>
<dbReference type="InterPro" id="IPR036614">
    <property type="entry name" value="RusA-like_sf"/>
</dbReference>
<reference evidence="16" key="2">
    <citation type="submission" date="2020-09" db="EMBL/GenBank/DDBJ databases">
        <authorList>
            <person name="Sun Q."/>
            <person name="Zhou Y."/>
        </authorList>
    </citation>
    <scope>NUCLEOTIDE SEQUENCE</scope>
    <source>
        <strain evidence="16">CGMCC 1.15758</strain>
    </source>
</reference>
<evidence type="ECO:0000256" key="7">
    <source>
        <dbReference type="ARBA" id="ARBA00022763"/>
    </source>
</evidence>
<accession>A0A8J2Z603</accession>
<keyword evidence="10" id="KW-0233">DNA recombination</keyword>
<dbReference type="GO" id="GO:0000287">
    <property type="term" value="F:magnesium ion binding"/>
    <property type="evidence" value="ECO:0007669"/>
    <property type="project" value="InterPro"/>
</dbReference>
<dbReference type="PIRSF" id="PIRSF001007">
    <property type="entry name" value="RusA"/>
    <property type="match status" value="1"/>
</dbReference>
<evidence type="ECO:0000256" key="5">
    <source>
        <dbReference type="ARBA" id="ARBA00022723"/>
    </source>
</evidence>
<evidence type="ECO:0000256" key="8">
    <source>
        <dbReference type="ARBA" id="ARBA00022801"/>
    </source>
</evidence>
<dbReference type="SUPFAM" id="SSF103084">
    <property type="entry name" value="Holliday junction resolvase RusA"/>
    <property type="match status" value="1"/>
</dbReference>
<dbReference type="EMBL" id="BMJS01000026">
    <property type="protein sequence ID" value="GGG03129.1"/>
    <property type="molecule type" value="Genomic_DNA"/>
</dbReference>
<evidence type="ECO:0000256" key="10">
    <source>
        <dbReference type="ARBA" id="ARBA00023172"/>
    </source>
</evidence>
<keyword evidence="7 15" id="KW-0227">DNA damage</keyword>
<dbReference type="GO" id="GO:0008821">
    <property type="term" value="F:crossover junction DNA endonuclease activity"/>
    <property type="evidence" value="ECO:0007669"/>
    <property type="project" value="UniProtKB-EC"/>
</dbReference>
<dbReference type="RefSeq" id="WP_117003364.1">
    <property type="nucleotide sequence ID" value="NZ_BMJS01000026.1"/>
</dbReference>
<keyword evidence="4 15" id="KW-0540">Nuclease</keyword>
<dbReference type="InterPro" id="IPR008822">
    <property type="entry name" value="Endonuclease_RusA-like"/>
</dbReference>
<dbReference type="Pfam" id="PF05866">
    <property type="entry name" value="RusA"/>
    <property type="match status" value="1"/>
</dbReference>
<evidence type="ECO:0000256" key="1">
    <source>
        <dbReference type="ARBA" id="ARBA00001946"/>
    </source>
</evidence>
<evidence type="ECO:0000256" key="12">
    <source>
        <dbReference type="ARBA" id="ARBA00024745"/>
    </source>
</evidence>
<organism evidence="16 17">
    <name type="scientific">Cysteiniphilum litorale</name>
    <dbReference type="NCBI Taxonomy" id="2056700"/>
    <lineage>
        <taxon>Bacteria</taxon>
        <taxon>Pseudomonadati</taxon>
        <taxon>Pseudomonadota</taxon>
        <taxon>Gammaproteobacteria</taxon>
        <taxon>Thiotrichales</taxon>
        <taxon>Fastidiosibacteraceae</taxon>
        <taxon>Cysteiniphilum</taxon>
    </lineage>
</organism>
<keyword evidence="9" id="KW-0460">Magnesium</keyword>
<evidence type="ECO:0000256" key="4">
    <source>
        <dbReference type="ARBA" id="ARBA00022722"/>
    </source>
</evidence>
<evidence type="ECO:0000313" key="17">
    <source>
        <dbReference type="Proteomes" id="UP000636949"/>
    </source>
</evidence>
<evidence type="ECO:0000256" key="3">
    <source>
        <dbReference type="ARBA" id="ARBA00014885"/>
    </source>
</evidence>
<keyword evidence="6 15" id="KW-0255">Endonuclease</keyword>